<dbReference type="Proteomes" id="UP000238823">
    <property type="component" value="Unassembled WGS sequence"/>
</dbReference>
<feature type="domain" description="CHAT" evidence="2">
    <location>
        <begin position="713"/>
        <end position="913"/>
    </location>
</feature>
<evidence type="ECO:0000259" key="2">
    <source>
        <dbReference type="Pfam" id="PF12770"/>
    </source>
</evidence>
<proteinExistence type="predicted"/>
<keyword evidence="1" id="KW-0732">Signal</keyword>
<sequence length="938" mass="100659">MAVNRCRACLLWGALLVASSLTLLAGCRSATSNEATTEQTKTQPREPPPVLPDAAELTVAVRGCRLLVGPEGRRCRMAGDETLSLWLSEQAETPFELRLAGEAVTPRVFVEPEGLLLQFEVADPAGLLELVVSSPDAVPNTTRARWSMQLAPRSSDYDELEKNVDALYAAGDPEGARALFAAGVTKLDADEAALAGCIAAPLALGSGELPAVIEQLRAGPAVGCLGHAYVISSWVQLYEEHDINAAQRTIDAAKQVGAQELRVAVHLQYHQADLDLIVGRLDQAYDGFERVSRFAKLIDDRRMVGAAQLMKATTLTRLGRFAEAEALVESLVESLEAALDGAQDNDQVVVDIRHGISWLALLRREDDPQITDPTATLEQLIEVYAARGDDQSVARARLNIALAAVQSQDFERAKAVLASVDRSVLAPFELVWLELIAARSALGRERPAAAAGHLERAEALADLAEDPELVWLVTSAVAQLAYSEGRKQAALEAHARGAQLADELALSVPGSAGRSMLVTAHSRADAEHVSLLLELDQPEQALCVAASARARHLRALWARLRPPLSGAALTQYQDLLGRFEKRQATINAALEQAWALSTTELAALRQRLRSESEQGDVLLAQATALVERDAPSWSCERILPRTPERALLTMLPNPTRTGWWFMFARADQRPTVVALTAEGDASELAGRALEQLESQLRGVETLVVIPVAEFVSVDFQRLLLARPTHPELSVRYSLGLGELPATGAAASREAAVVAGATNLDAVTREVATVAQQLQSHGWTVSPTWSPSAAQQPMLLHYSGHGHHAGLAGWRSFIEVPEAGRVTAAHIVAAQRAPRLVVLGACSAGSSDGEIIDGGMNLAAAFLLAGAELVVAPSGPVDDDIALSLADRLYRQLTTPDPDILVRALTTQQRAELARATIEATQPGEPGLRSILRWRAWVP</sequence>
<dbReference type="PROSITE" id="PS51257">
    <property type="entry name" value="PROKAR_LIPOPROTEIN"/>
    <property type="match status" value="1"/>
</dbReference>
<evidence type="ECO:0000313" key="3">
    <source>
        <dbReference type="EMBL" id="PRP93950.1"/>
    </source>
</evidence>
<reference evidence="3 4" key="1">
    <citation type="submission" date="2018-03" db="EMBL/GenBank/DDBJ databases">
        <title>Draft Genome Sequences of the Obligatory Marine Myxobacteria Enhygromyxa salina SWB007.</title>
        <authorList>
            <person name="Poehlein A."/>
            <person name="Moghaddam J.A."/>
            <person name="Harms H."/>
            <person name="Alanjari M."/>
            <person name="Koenig G.M."/>
            <person name="Daniel R."/>
            <person name="Schaeberle T.F."/>
        </authorList>
    </citation>
    <scope>NUCLEOTIDE SEQUENCE [LARGE SCALE GENOMIC DNA]</scope>
    <source>
        <strain evidence="3 4">SWB007</strain>
    </source>
</reference>
<comment type="caution">
    <text evidence="3">The sequence shown here is derived from an EMBL/GenBank/DDBJ whole genome shotgun (WGS) entry which is preliminary data.</text>
</comment>
<feature type="signal peptide" evidence="1">
    <location>
        <begin position="1"/>
        <end position="25"/>
    </location>
</feature>
<evidence type="ECO:0000256" key="1">
    <source>
        <dbReference type="SAM" id="SignalP"/>
    </source>
</evidence>
<gene>
    <name evidence="3" type="ORF">ENSA7_78940</name>
</gene>
<evidence type="ECO:0000313" key="4">
    <source>
        <dbReference type="Proteomes" id="UP000238823"/>
    </source>
</evidence>
<organism evidence="3 4">
    <name type="scientific">Enhygromyxa salina</name>
    <dbReference type="NCBI Taxonomy" id="215803"/>
    <lineage>
        <taxon>Bacteria</taxon>
        <taxon>Pseudomonadati</taxon>
        <taxon>Myxococcota</taxon>
        <taxon>Polyangia</taxon>
        <taxon>Nannocystales</taxon>
        <taxon>Nannocystaceae</taxon>
        <taxon>Enhygromyxa</taxon>
    </lineage>
</organism>
<protein>
    <submittedName>
        <fullName evidence="3">CHAT domain protein</fullName>
    </submittedName>
</protein>
<dbReference type="Pfam" id="PF12770">
    <property type="entry name" value="CHAT"/>
    <property type="match status" value="1"/>
</dbReference>
<accession>A0A2S9XMK3</accession>
<dbReference type="AlphaFoldDB" id="A0A2S9XMK3"/>
<name>A0A2S9XMK3_9BACT</name>
<dbReference type="InterPro" id="IPR024983">
    <property type="entry name" value="CHAT_dom"/>
</dbReference>
<feature type="chain" id="PRO_5015547416" evidence="1">
    <location>
        <begin position="26"/>
        <end position="938"/>
    </location>
</feature>
<dbReference type="EMBL" id="PVNL01000145">
    <property type="protein sequence ID" value="PRP93950.1"/>
    <property type="molecule type" value="Genomic_DNA"/>
</dbReference>